<keyword evidence="6 11" id="KW-0812">Transmembrane</keyword>
<keyword evidence="8" id="KW-1133">Transmembrane helix</keyword>
<evidence type="ECO:0000256" key="9">
    <source>
        <dbReference type="ARBA" id="ARBA00023136"/>
    </source>
</evidence>
<dbReference type="Gene3D" id="3.40.50.11660">
    <property type="entry name" value="Glycosyl transferase family 10, C-terminal domain"/>
    <property type="match status" value="1"/>
</dbReference>
<dbReference type="EC" id="2.4.1.-" evidence="11"/>
<proteinExistence type="inferred from homology"/>
<feature type="domain" description="Fucosyltransferase N-terminal" evidence="13">
    <location>
        <begin position="6"/>
        <end position="101"/>
    </location>
</feature>
<evidence type="ECO:0000256" key="3">
    <source>
        <dbReference type="ARBA" id="ARBA00008919"/>
    </source>
</evidence>
<evidence type="ECO:0000256" key="6">
    <source>
        <dbReference type="ARBA" id="ARBA00022692"/>
    </source>
</evidence>
<dbReference type="InterPro" id="IPR001503">
    <property type="entry name" value="Glyco_trans_10"/>
</dbReference>
<dbReference type="InterPro" id="IPR038577">
    <property type="entry name" value="GT10-like_C_sf"/>
</dbReference>
<evidence type="ECO:0000256" key="5">
    <source>
        <dbReference type="ARBA" id="ARBA00022679"/>
    </source>
</evidence>
<dbReference type="InterPro" id="IPR031481">
    <property type="entry name" value="Glyco_tran_10_N"/>
</dbReference>
<dbReference type="Proteomes" id="UP000593567">
    <property type="component" value="Unassembled WGS sequence"/>
</dbReference>
<dbReference type="PANTHER" id="PTHR11929">
    <property type="entry name" value="ALPHA- 1,3 -FUCOSYLTRANSFERASE"/>
    <property type="match status" value="1"/>
</dbReference>
<gene>
    <name evidence="14" type="ORF">EB796_009638</name>
</gene>
<evidence type="ECO:0000256" key="4">
    <source>
        <dbReference type="ARBA" id="ARBA00022676"/>
    </source>
</evidence>
<dbReference type="OrthoDB" id="427096at2759"/>
<dbReference type="InterPro" id="IPR055270">
    <property type="entry name" value="Glyco_tran_10_C"/>
</dbReference>
<dbReference type="Pfam" id="PF00852">
    <property type="entry name" value="Glyco_transf_10"/>
    <property type="match status" value="1"/>
</dbReference>
<reference evidence="14" key="1">
    <citation type="submission" date="2020-06" db="EMBL/GenBank/DDBJ databases">
        <title>Draft genome of Bugula neritina, a colonial animal packing powerful symbionts and potential medicines.</title>
        <authorList>
            <person name="Rayko M."/>
        </authorList>
    </citation>
    <scope>NUCLEOTIDE SEQUENCE [LARGE SCALE GENOMIC DNA]</scope>
    <source>
        <strain evidence="14">Kwan_BN1</strain>
    </source>
</reference>
<keyword evidence="15" id="KW-1185">Reference proteome</keyword>
<evidence type="ECO:0000313" key="15">
    <source>
        <dbReference type="Proteomes" id="UP000593567"/>
    </source>
</evidence>
<comment type="similarity">
    <text evidence="3 11">Belongs to the glycosyltransferase 10 family.</text>
</comment>
<keyword evidence="9" id="KW-0472">Membrane</keyword>
<dbReference type="EMBL" id="VXIV02001538">
    <property type="protein sequence ID" value="KAF6032034.1"/>
    <property type="molecule type" value="Genomic_DNA"/>
</dbReference>
<sequence length="200" mass="23463">MHCPIKCHVTSNRSLYADADMVMFEAPKSIKQRVGQTIILNYYRDWGEWPRFRGNNQQVRMFYAREPQLAGLSGRGLAFAEDMFNYTMTFQKEADIFYPYGHTRRLPQPNSITPTEWYDSVAPPYSYIHVDGFSSPKDLSKYLISLDKNNSLYNEYHHWRKSYGIAWENANCELCRLAAEKPTKVTKLSQFWNAEKQCKS</sequence>
<evidence type="ECO:0000256" key="1">
    <source>
        <dbReference type="ARBA" id="ARBA00004167"/>
    </source>
</evidence>
<dbReference type="SUPFAM" id="SSF53756">
    <property type="entry name" value="UDP-Glycosyltransferase/glycogen phosphorylase"/>
    <property type="match status" value="2"/>
</dbReference>
<protein>
    <recommendedName>
        <fullName evidence="11">Fucosyltransferase</fullName>
        <ecNumber evidence="11">2.4.1.-</ecNumber>
    </recommendedName>
</protein>
<evidence type="ECO:0000256" key="2">
    <source>
        <dbReference type="ARBA" id="ARBA00004922"/>
    </source>
</evidence>
<comment type="subcellular location">
    <subcellularLocation>
        <location evidence="11">Golgi apparatus</location>
        <location evidence="11">Golgi stack membrane</location>
        <topology evidence="11">Single-pass type II membrane protein</topology>
    </subcellularLocation>
    <subcellularLocation>
        <location evidence="1">Membrane</location>
        <topology evidence="1">Single-pass membrane protein</topology>
    </subcellularLocation>
</comment>
<keyword evidence="7" id="KW-0735">Signal-anchor</keyword>
<keyword evidence="10" id="KW-0325">Glycoprotein</keyword>
<name>A0A7J7K264_BUGNE</name>
<dbReference type="AlphaFoldDB" id="A0A7J7K264"/>
<dbReference type="PANTHER" id="PTHR11929:SF145">
    <property type="entry name" value="ALPHA-(1,3)-FUCOSYLTRANSFERASE FUT-1"/>
    <property type="match status" value="1"/>
</dbReference>
<evidence type="ECO:0000256" key="10">
    <source>
        <dbReference type="ARBA" id="ARBA00023180"/>
    </source>
</evidence>
<accession>A0A7J7K264</accession>
<evidence type="ECO:0000259" key="12">
    <source>
        <dbReference type="Pfam" id="PF00852"/>
    </source>
</evidence>
<feature type="domain" description="Fucosyltransferase C-terminal" evidence="12">
    <location>
        <begin position="115"/>
        <end position="183"/>
    </location>
</feature>
<keyword evidence="11" id="KW-0333">Golgi apparatus</keyword>
<keyword evidence="5 11" id="KW-0808">Transferase</keyword>
<comment type="caution">
    <text evidence="14">The sequence shown here is derived from an EMBL/GenBank/DDBJ whole genome shotgun (WGS) entry which is preliminary data.</text>
</comment>
<dbReference type="Pfam" id="PF17039">
    <property type="entry name" value="Glyco_tran_10_N"/>
    <property type="match status" value="1"/>
</dbReference>
<evidence type="ECO:0000256" key="8">
    <source>
        <dbReference type="ARBA" id="ARBA00022989"/>
    </source>
</evidence>
<evidence type="ECO:0000313" key="14">
    <source>
        <dbReference type="EMBL" id="KAF6032034.1"/>
    </source>
</evidence>
<organism evidence="14 15">
    <name type="scientific">Bugula neritina</name>
    <name type="common">Brown bryozoan</name>
    <name type="synonym">Sertularia neritina</name>
    <dbReference type="NCBI Taxonomy" id="10212"/>
    <lineage>
        <taxon>Eukaryota</taxon>
        <taxon>Metazoa</taxon>
        <taxon>Spiralia</taxon>
        <taxon>Lophotrochozoa</taxon>
        <taxon>Bryozoa</taxon>
        <taxon>Gymnolaemata</taxon>
        <taxon>Cheilostomatida</taxon>
        <taxon>Flustrina</taxon>
        <taxon>Buguloidea</taxon>
        <taxon>Bugulidae</taxon>
        <taxon>Bugula</taxon>
    </lineage>
</organism>
<dbReference type="UniPathway" id="UPA00378"/>
<comment type="pathway">
    <text evidence="2">Protein modification; protein glycosylation.</text>
</comment>
<evidence type="ECO:0000256" key="11">
    <source>
        <dbReference type="RuleBase" id="RU003832"/>
    </source>
</evidence>
<dbReference type="GO" id="GO:0046920">
    <property type="term" value="F:alpha-(1-&gt;3)-fucosyltransferase activity"/>
    <property type="evidence" value="ECO:0007669"/>
    <property type="project" value="TreeGrafter"/>
</dbReference>
<evidence type="ECO:0000256" key="7">
    <source>
        <dbReference type="ARBA" id="ARBA00022968"/>
    </source>
</evidence>
<dbReference type="GO" id="GO:0032580">
    <property type="term" value="C:Golgi cisterna membrane"/>
    <property type="evidence" value="ECO:0007669"/>
    <property type="project" value="UniProtKB-SubCell"/>
</dbReference>
<evidence type="ECO:0000259" key="13">
    <source>
        <dbReference type="Pfam" id="PF17039"/>
    </source>
</evidence>
<keyword evidence="4 11" id="KW-0328">Glycosyltransferase</keyword>